<dbReference type="Pfam" id="PF00505">
    <property type="entry name" value="HMG_box"/>
    <property type="match status" value="1"/>
</dbReference>
<feature type="DNA-binding region" description="HMG box" evidence="1">
    <location>
        <begin position="197"/>
        <end position="251"/>
    </location>
</feature>
<feature type="domain" description="HMG box" evidence="3">
    <location>
        <begin position="197"/>
        <end position="251"/>
    </location>
</feature>
<accession>G8BQS3</accession>
<dbReference type="SUPFAM" id="SSF47095">
    <property type="entry name" value="HMG-box"/>
    <property type="match status" value="1"/>
</dbReference>
<feature type="region of interest" description="Disordered" evidence="2">
    <location>
        <begin position="54"/>
        <end position="73"/>
    </location>
</feature>
<dbReference type="AlphaFoldDB" id="G8BQS3"/>
<evidence type="ECO:0000313" key="5">
    <source>
        <dbReference type="Proteomes" id="UP000005666"/>
    </source>
</evidence>
<dbReference type="PROSITE" id="PS50118">
    <property type="entry name" value="HMG_BOX_2"/>
    <property type="match status" value="1"/>
</dbReference>
<dbReference type="GeneID" id="11535264"/>
<dbReference type="EMBL" id="HE612858">
    <property type="protein sequence ID" value="CCE62585.1"/>
    <property type="molecule type" value="Genomic_DNA"/>
</dbReference>
<gene>
    <name evidence="4" type="primary">TPHA0C04350</name>
    <name evidence="4" type="ordered locus">TPHA_0C04350</name>
</gene>
<dbReference type="GO" id="GO:0005634">
    <property type="term" value="C:nucleus"/>
    <property type="evidence" value="ECO:0007669"/>
    <property type="project" value="UniProtKB-UniRule"/>
</dbReference>
<keyword evidence="5" id="KW-1185">Reference proteome</keyword>
<reference evidence="4 5" key="1">
    <citation type="journal article" date="2011" name="Proc. Natl. Acad. Sci. U.S.A.">
        <title>Evolutionary erosion of yeast sex chromosomes by mating-type switching accidents.</title>
        <authorList>
            <person name="Gordon J.L."/>
            <person name="Armisen D."/>
            <person name="Proux-Wera E."/>
            <person name="Oheigeartaigh S.S."/>
            <person name="Byrne K.P."/>
            <person name="Wolfe K.H."/>
        </authorList>
    </citation>
    <scope>NUCLEOTIDE SEQUENCE [LARGE SCALE GENOMIC DNA]</scope>
    <source>
        <strain evidence="5">ATCC 24235 / CBS 4417 / NBRC 1672 / NRRL Y-8282 / UCD 70-5</strain>
    </source>
</reference>
<evidence type="ECO:0000313" key="4">
    <source>
        <dbReference type="EMBL" id="CCE62585.1"/>
    </source>
</evidence>
<evidence type="ECO:0000259" key="3">
    <source>
        <dbReference type="PROSITE" id="PS50118"/>
    </source>
</evidence>
<sequence length="256" mass="28964">MPVSPNQYMMANTSYTRSAPVTQGVRLPSIRNILSALPDNLPLQQKQQPQYTPAYTNAGAMTPVSHPNSRQNSFSSFNAYTNTDMNATASMDKQYDLNANLLGRNSIPLLSSNYQIINQHSHMQLYQQLPQAHIQVQQQPKSIQAPMSPKEVSYPSPASEFSTFKVKSNSTSNNNIHSKTKKKICTCKHHTDNGTRIPRPRNAFILFRQNLHHSLFGKDKEQLLEQGSFKTNFQVSKEIGQRWRELSADEKNIGMI</sequence>
<dbReference type="InterPro" id="IPR009071">
    <property type="entry name" value="HMG_box_dom"/>
</dbReference>
<keyword evidence="1" id="KW-0539">Nucleus</keyword>
<dbReference type="OrthoDB" id="6247875at2759"/>
<dbReference type="HOGENOM" id="CLU_1086566_0_0_1"/>
<protein>
    <recommendedName>
        <fullName evidence="3">HMG box domain-containing protein</fullName>
    </recommendedName>
</protein>
<dbReference type="Proteomes" id="UP000005666">
    <property type="component" value="Chromosome 3"/>
</dbReference>
<organism evidence="4 5">
    <name type="scientific">Tetrapisispora phaffii (strain ATCC 24235 / CBS 4417 / NBRC 1672 / NRRL Y-8282 / UCD 70-5)</name>
    <name type="common">Yeast</name>
    <name type="synonym">Fabospora phaffii</name>
    <dbReference type="NCBI Taxonomy" id="1071381"/>
    <lineage>
        <taxon>Eukaryota</taxon>
        <taxon>Fungi</taxon>
        <taxon>Dikarya</taxon>
        <taxon>Ascomycota</taxon>
        <taxon>Saccharomycotina</taxon>
        <taxon>Saccharomycetes</taxon>
        <taxon>Saccharomycetales</taxon>
        <taxon>Saccharomycetaceae</taxon>
        <taxon>Tetrapisispora</taxon>
    </lineage>
</organism>
<evidence type="ECO:0000256" key="1">
    <source>
        <dbReference type="PROSITE-ProRule" id="PRU00267"/>
    </source>
</evidence>
<dbReference type="Gene3D" id="1.10.30.10">
    <property type="entry name" value="High mobility group box domain"/>
    <property type="match status" value="1"/>
</dbReference>
<dbReference type="GO" id="GO:0003677">
    <property type="term" value="F:DNA binding"/>
    <property type="evidence" value="ECO:0007669"/>
    <property type="project" value="UniProtKB-UniRule"/>
</dbReference>
<name>G8BQS3_TETPH</name>
<evidence type="ECO:0000256" key="2">
    <source>
        <dbReference type="SAM" id="MobiDB-lite"/>
    </source>
</evidence>
<dbReference type="RefSeq" id="XP_003685019.1">
    <property type="nucleotide sequence ID" value="XM_003684971.1"/>
</dbReference>
<dbReference type="KEGG" id="tpf:TPHA_0C04350"/>
<keyword evidence="1" id="KW-0238">DNA-binding</keyword>
<proteinExistence type="predicted"/>
<dbReference type="STRING" id="1071381.G8BQS3"/>
<dbReference type="InterPro" id="IPR036910">
    <property type="entry name" value="HMG_box_dom_sf"/>
</dbReference>